<name>A0A7W7RF35_9ACTN</name>
<dbReference type="InterPro" id="IPR050509">
    <property type="entry name" value="CoA-transferase_III"/>
</dbReference>
<evidence type="ECO:0000313" key="2">
    <source>
        <dbReference type="Proteomes" id="UP000523007"/>
    </source>
</evidence>
<accession>A0A7W7RF35</accession>
<dbReference type="GO" id="GO:0016853">
    <property type="term" value="F:isomerase activity"/>
    <property type="evidence" value="ECO:0007669"/>
    <property type="project" value="UniProtKB-KW"/>
</dbReference>
<dbReference type="Pfam" id="PF02515">
    <property type="entry name" value="CoA_transf_3"/>
    <property type="match status" value="1"/>
</dbReference>
<dbReference type="SUPFAM" id="SSF89796">
    <property type="entry name" value="CoA-transferase family III (CaiB/BaiF)"/>
    <property type="match status" value="1"/>
</dbReference>
<sequence>MAAPLAGVRVIELSSFVASPLGGMTLAQLGADVIRVDHVGGGPDRARWPLAPSGESLYWAELNKGKRSVTADLRSEEGAALVADLVAASGPQGGIVLSNSLAQPALGYTELCSRRADLIHVQLLGRRDGGTAVDYTVNAALGFPAATGPEGHAAPVNHALPAWDMACGLYLAVGLLAAERRRRLTGRGGQVRIALHDVALATAGNLGYLAEAALHGSPRPRIGNHVYGGFGHDFATRDGRRVMVVVLTNRHWRALLDTTGRSDAVAGVERSVGVDFGTDAARYEHRDLLRALLRPWFAARDAAEVERALGATPVLWSFYRDFAEVVADGELHNNPMMGELDQPGIGRCLSPGSPLTLDGHQPPPAPAPRLGEHTAELLRDWLGLSAEHITDLRDRYVAGEQETTE</sequence>
<dbReference type="PANTHER" id="PTHR48228:SF5">
    <property type="entry name" value="ALPHA-METHYLACYL-COA RACEMASE"/>
    <property type="match status" value="1"/>
</dbReference>
<keyword evidence="1" id="KW-0413">Isomerase</keyword>
<evidence type="ECO:0000313" key="1">
    <source>
        <dbReference type="EMBL" id="MBB4930488.1"/>
    </source>
</evidence>
<dbReference type="InterPro" id="IPR023606">
    <property type="entry name" value="CoA-Trfase_III_dom_1_sf"/>
</dbReference>
<proteinExistence type="predicted"/>
<dbReference type="InterPro" id="IPR003673">
    <property type="entry name" value="CoA-Trfase_fam_III"/>
</dbReference>
<dbReference type="EC" id="5.4.1.3" evidence="1"/>
<dbReference type="PANTHER" id="PTHR48228">
    <property type="entry name" value="SUCCINYL-COA--D-CITRAMALATE COA-TRANSFERASE"/>
    <property type="match status" value="1"/>
</dbReference>
<dbReference type="RefSeq" id="WP_312885166.1">
    <property type="nucleotide sequence ID" value="NZ_JACHJT010000001.1"/>
</dbReference>
<comment type="caution">
    <text evidence="1">The sequence shown here is derived from an EMBL/GenBank/DDBJ whole genome shotgun (WGS) entry which is preliminary data.</text>
</comment>
<dbReference type="AlphaFoldDB" id="A0A7W7RF35"/>
<dbReference type="Gene3D" id="3.30.1540.10">
    <property type="entry name" value="formyl-coa transferase, domain 3"/>
    <property type="match status" value="1"/>
</dbReference>
<gene>
    <name evidence="1" type="ORF">F4561_001308</name>
</gene>
<dbReference type="InterPro" id="IPR044855">
    <property type="entry name" value="CoA-Trfase_III_dom3_sf"/>
</dbReference>
<reference evidence="1 2" key="1">
    <citation type="submission" date="2020-08" db="EMBL/GenBank/DDBJ databases">
        <title>Sequencing the genomes of 1000 actinobacteria strains.</title>
        <authorList>
            <person name="Klenk H.-P."/>
        </authorList>
    </citation>
    <scope>NUCLEOTIDE SEQUENCE [LARGE SCALE GENOMIC DNA]</scope>
    <source>
        <strain evidence="1 2">DSM 102030</strain>
    </source>
</reference>
<dbReference type="EMBL" id="JACHJT010000001">
    <property type="protein sequence ID" value="MBB4930488.1"/>
    <property type="molecule type" value="Genomic_DNA"/>
</dbReference>
<keyword evidence="2" id="KW-1185">Reference proteome</keyword>
<dbReference type="Gene3D" id="3.40.50.10540">
    <property type="entry name" value="Crotonobetainyl-coa:carnitine coa-transferase, domain 1"/>
    <property type="match status" value="1"/>
</dbReference>
<protein>
    <submittedName>
        <fullName evidence="1">2-methylfumaryl-CoA isomerase</fullName>
        <ecNumber evidence="1">5.4.1.3</ecNumber>
    </submittedName>
</protein>
<organism evidence="1 2">
    <name type="scientific">Lipingzhangella halophila</name>
    <dbReference type="NCBI Taxonomy" id="1783352"/>
    <lineage>
        <taxon>Bacteria</taxon>
        <taxon>Bacillati</taxon>
        <taxon>Actinomycetota</taxon>
        <taxon>Actinomycetes</taxon>
        <taxon>Streptosporangiales</taxon>
        <taxon>Nocardiopsidaceae</taxon>
        <taxon>Lipingzhangella</taxon>
    </lineage>
</organism>
<dbReference type="Proteomes" id="UP000523007">
    <property type="component" value="Unassembled WGS sequence"/>
</dbReference>